<gene>
    <name evidence="2" type="ORF">RXV79_04830</name>
</gene>
<keyword evidence="2" id="KW-0223">Dioxygenase</keyword>
<protein>
    <submittedName>
        <fullName evidence="2">Glyoxalase/bleomycin resistance/extradiol dioxygenase family protein</fullName>
    </submittedName>
</protein>
<dbReference type="Gene3D" id="3.10.180.10">
    <property type="entry name" value="2,3-Dihydroxybiphenyl 1,2-Dioxygenase, domain 1"/>
    <property type="match status" value="1"/>
</dbReference>
<dbReference type="Pfam" id="PF22677">
    <property type="entry name" value="Ble-like_N"/>
    <property type="match status" value="1"/>
</dbReference>
<dbReference type="SUPFAM" id="SSF54593">
    <property type="entry name" value="Glyoxalase/Bleomycin resistance protein/Dihydroxybiphenyl dioxygenase"/>
    <property type="match status" value="1"/>
</dbReference>
<accession>A0ABZ0D2C4</accession>
<dbReference type="PANTHER" id="PTHR36503:SF2">
    <property type="entry name" value="BLR2408 PROTEIN"/>
    <property type="match status" value="1"/>
</dbReference>
<dbReference type="PANTHER" id="PTHR36503">
    <property type="entry name" value="BLR2520 PROTEIN"/>
    <property type="match status" value="1"/>
</dbReference>
<keyword evidence="3" id="KW-1185">Reference proteome</keyword>
<dbReference type="EMBL" id="CP136336">
    <property type="protein sequence ID" value="WOB09387.1"/>
    <property type="molecule type" value="Genomic_DNA"/>
</dbReference>
<organism evidence="2 3">
    <name type="scientific">Piscinibacter gummiphilus</name>
    <dbReference type="NCBI Taxonomy" id="946333"/>
    <lineage>
        <taxon>Bacteria</taxon>
        <taxon>Pseudomonadati</taxon>
        <taxon>Pseudomonadota</taxon>
        <taxon>Betaproteobacteria</taxon>
        <taxon>Burkholderiales</taxon>
        <taxon>Sphaerotilaceae</taxon>
        <taxon>Piscinibacter</taxon>
    </lineage>
</organism>
<sequence>MTHDMIFVNLPVKDLPRSRAFFEALGYHFNPEFSNSEGACCVISEHIYAMLLTEPFFKTFTKKQIADANTSIETLISLSCTSREQVDEIVAKAVAAGGVADAKQDYGFMYSHGFHDLDGHGWGLVYMVPGATPNA</sequence>
<dbReference type="InterPro" id="IPR053863">
    <property type="entry name" value="Glyoxy/Ble-like_N"/>
</dbReference>
<evidence type="ECO:0000313" key="2">
    <source>
        <dbReference type="EMBL" id="WOB09387.1"/>
    </source>
</evidence>
<dbReference type="InterPro" id="IPR029068">
    <property type="entry name" value="Glyas_Bleomycin-R_OHBP_Dase"/>
</dbReference>
<evidence type="ECO:0000313" key="3">
    <source>
        <dbReference type="Proteomes" id="UP001303946"/>
    </source>
</evidence>
<reference evidence="2 3" key="1">
    <citation type="submission" date="2023-10" db="EMBL/GenBank/DDBJ databases">
        <title>Bacteria for the degradation of biodegradable plastic PBAT(Polybutylene adipate terephthalate).</title>
        <authorList>
            <person name="Weon H.-Y."/>
            <person name="Yeon J."/>
        </authorList>
    </citation>
    <scope>NUCLEOTIDE SEQUENCE [LARGE SCALE GENOMIC DNA]</scope>
    <source>
        <strain evidence="2 3">SBD 7-3</strain>
    </source>
</reference>
<feature type="domain" description="Glyoxalase/Bleomycin resistance-like N-terminal" evidence="1">
    <location>
        <begin position="6"/>
        <end position="40"/>
    </location>
</feature>
<evidence type="ECO:0000259" key="1">
    <source>
        <dbReference type="Pfam" id="PF22677"/>
    </source>
</evidence>
<keyword evidence="2" id="KW-0560">Oxidoreductase</keyword>
<name>A0ABZ0D2C4_9BURK</name>
<dbReference type="RefSeq" id="WP_316702341.1">
    <property type="nucleotide sequence ID" value="NZ_CP136336.1"/>
</dbReference>
<dbReference type="GO" id="GO:0051213">
    <property type="term" value="F:dioxygenase activity"/>
    <property type="evidence" value="ECO:0007669"/>
    <property type="project" value="UniProtKB-KW"/>
</dbReference>
<dbReference type="Proteomes" id="UP001303946">
    <property type="component" value="Chromosome"/>
</dbReference>
<proteinExistence type="predicted"/>